<dbReference type="AlphaFoldDB" id="A0A8J3QJC4"/>
<feature type="transmembrane region" description="Helical" evidence="1">
    <location>
        <begin position="126"/>
        <end position="146"/>
    </location>
</feature>
<keyword evidence="3" id="KW-1185">Reference proteome</keyword>
<gene>
    <name evidence="2" type="ORF">Rhe02_91990</name>
</gene>
<evidence type="ECO:0008006" key="4">
    <source>
        <dbReference type="Google" id="ProtNLM"/>
    </source>
</evidence>
<evidence type="ECO:0000256" key="1">
    <source>
        <dbReference type="SAM" id="Phobius"/>
    </source>
</evidence>
<keyword evidence="1" id="KW-1133">Transmembrane helix</keyword>
<reference evidence="2" key="1">
    <citation type="submission" date="2021-01" db="EMBL/GenBank/DDBJ databases">
        <title>Whole genome shotgun sequence of Rhizocola hellebori NBRC 109834.</title>
        <authorList>
            <person name="Komaki H."/>
            <person name="Tamura T."/>
        </authorList>
    </citation>
    <scope>NUCLEOTIDE SEQUENCE</scope>
    <source>
        <strain evidence="2">NBRC 109834</strain>
    </source>
</reference>
<evidence type="ECO:0000313" key="3">
    <source>
        <dbReference type="Proteomes" id="UP000612899"/>
    </source>
</evidence>
<feature type="transmembrane region" description="Helical" evidence="1">
    <location>
        <begin position="84"/>
        <end position="106"/>
    </location>
</feature>
<proteinExistence type="predicted"/>
<organism evidence="2 3">
    <name type="scientific">Rhizocola hellebori</name>
    <dbReference type="NCBI Taxonomy" id="1392758"/>
    <lineage>
        <taxon>Bacteria</taxon>
        <taxon>Bacillati</taxon>
        <taxon>Actinomycetota</taxon>
        <taxon>Actinomycetes</taxon>
        <taxon>Micromonosporales</taxon>
        <taxon>Micromonosporaceae</taxon>
        <taxon>Rhizocola</taxon>
    </lineage>
</organism>
<evidence type="ECO:0000313" key="2">
    <source>
        <dbReference type="EMBL" id="GIH11132.1"/>
    </source>
</evidence>
<keyword evidence="1" id="KW-0472">Membrane</keyword>
<keyword evidence="1" id="KW-0812">Transmembrane</keyword>
<dbReference type="RefSeq" id="WP_203914852.1">
    <property type="nucleotide sequence ID" value="NZ_BONY01000120.1"/>
</dbReference>
<protein>
    <recommendedName>
        <fullName evidence="4">DUF2269 domain-containing protein</fullName>
    </recommendedName>
</protein>
<comment type="caution">
    <text evidence="2">The sequence shown here is derived from an EMBL/GenBank/DDBJ whole genome shotgun (WGS) entry which is preliminary data.</text>
</comment>
<feature type="transmembrane region" description="Helical" evidence="1">
    <location>
        <begin position="12"/>
        <end position="34"/>
    </location>
</feature>
<dbReference type="Proteomes" id="UP000612899">
    <property type="component" value="Unassembled WGS sequence"/>
</dbReference>
<dbReference type="EMBL" id="BONY01000120">
    <property type="protein sequence ID" value="GIH11132.1"/>
    <property type="molecule type" value="Genomic_DNA"/>
</dbReference>
<accession>A0A8J3QJC4</accession>
<sequence length="172" mass="18555">MRKRLTPRWRKALLTVHIVTSVGWLGISAVLLTLGVAGARGADPELVYPAMGLIGTALLTPLVVVAWVFGLLSSLLTPWGVFKHWWVTVKLVATTILTVLVLFVLGPTLRLAATGAALGPEAREQLLAAPIVQTVALIVITVLSTYKPWGRLSRKPVVRGSAARRELAVTRR</sequence>
<feature type="transmembrane region" description="Helical" evidence="1">
    <location>
        <begin position="46"/>
        <end position="72"/>
    </location>
</feature>
<name>A0A8J3QJC4_9ACTN</name>